<keyword evidence="9" id="KW-1185">Reference proteome</keyword>
<dbReference type="GO" id="GO:0005525">
    <property type="term" value="F:GTP binding"/>
    <property type="evidence" value="ECO:0007669"/>
    <property type="project" value="UniProtKB-KW"/>
</dbReference>
<feature type="binding site" evidence="6">
    <location>
        <position position="517"/>
    </location>
    <ligand>
        <name>Mg(2+)</name>
        <dbReference type="ChEBI" id="CHEBI:18420"/>
    </ligand>
</feature>
<dbReference type="EMBL" id="KQ085920">
    <property type="protein sequence ID" value="KLO16117.1"/>
    <property type="molecule type" value="Genomic_DNA"/>
</dbReference>
<dbReference type="PANTHER" id="PTHR10218">
    <property type="entry name" value="GTP-BINDING PROTEIN ALPHA SUBUNIT"/>
    <property type="match status" value="1"/>
</dbReference>
<dbReference type="SUPFAM" id="SSF52540">
    <property type="entry name" value="P-loop containing nucleoside triphosphate hydrolases"/>
    <property type="match status" value="1"/>
</dbReference>
<dbReference type="InParanoid" id="A0A0H2RWX5"/>
<dbReference type="AlphaFoldDB" id="A0A0H2RWX5"/>
<dbReference type="OrthoDB" id="5817230at2759"/>
<feature type="binding site" evidence="5">
    <location>
        <begin position="511"/>
        <end position="517"/>
    </location>
    <ligand>
        <name>GTP</name>
        <dbReference type="ChEBI" id="CHEBI:37565"/>
    </ligand>
</feature>
<dbReference type="GO" id="GO:0046872">
    <property type="term" value="F:metal ion binding"/>
    <property type="evidence" value="ECO:0007669"/>
    <property type="project" value="UniProtKB-KW"/>
</dbReference>
<sequence length="702" mass="78597">MLTHFPHSRVGSISKKSLVVGTSPYRTNHDAPHWPPSSTLHIETQEDVEVRQQKEKAARLLSESIDRAIAAERAKRKKAQPVVRILLLGQAESGKSTTLKNFQLHFTPRAFHADAEAWRIVIYMNLIRSVNSILELLDADPDKISKNRTPSYTSLFPPVRQERTDRQEVTTPLSPPPRPSQTNGQRRPRTADGSFARGGLASPPPFGHSSPHLPPAHSHELRRLKLSLLPLKNVEATLNQFLETVPAAPIRPPESYSLEISISPKKQSSLFQTDVGADEALVADLPQLLKSAGSSQSISSDSTLSLKSSKSLKCRLTRRHSVAPPSRTSTEERSSFEKSARSPTTEPPSKPLAPPPDPLPSPTRITDILSSSLRRPPLVFKQGHDQVHLELAVRVRGNSTWKRVARTFGVSALVGGKRDVVRQVADQSSIISFDGSVAGQELTDRDFREFSAARQVIEACADDMKKLWANGEVRDLLRRHGIHLEEQPGFFLDDIERITAPNYVPATNDILRARLSTIGVVEHRLKMESGAESGQEWVFYDVGGTRPQRAAWAPFFDNVTAIIFLAPLSAFNEKLAEDPTINRLEDTYQLWKTICSNKLLASVQFILFMNKYDILVSKLRSGVRFERYVTRFKSDDKPLDSPEKVAKYMLAMFHTAHKKTSPKPRKLHAYLTSVIDTKETLKVLYHIREQVIVGHLHESKLV</sequence>
<keyword evidence="1 6" id="KW-0479">Metal-binding</keyword>
<dbReference type="GO" id="GO:0031683">
    <property type="term" value="F:G-protein beta/gamma-subunit complex binding"/>
    <property type="evidence" value="ECO:0007669"/>
    <property type="project" value="InterPro"/>
</dbReference>
<feature type="region of interest" description="Disordered" evidence="7">
    <location>
        <begin position="315"/>
        <end position="365"/>
    </location>
</feature>
<dbReference type="Gene3D" id="3.40.50.300">
    <property type="entry name" value="P-loop containing nucleotide triphosphate hydrolases"/>
    <property type="match status" value="2"/>
</dbReference>
<dbReference type="InterPro" id="IPR027417">
    <property type="entry name" value="P-loop_NTPase"/>
</dbReference>
<dbReference type="FunFam" id="3.40.50.300:FF:000692">
    <property type="entry name" value="Guanine nucleotide-binding protein subunit alpha"/>
    <property type="match status" value="1"/>
</dbReference>
<feature type="compositionally biased region" description="Pro residues" evidence="7">
    <location>
        <begin position="345"/>
        <end position="361"/>
    </location>
</feature>
<dbReference type="GO" id="GO:0005737">
    <property type="term" value="C:cytoplasm"/>
    <property type="evidence" value="ECO:0007669"/>
    <property type="project" value="TreeGrafter"/>
</dbReference>
<feature type="compositionally biased region" description="Basic and acidic residues" evidence="7">
    <location>
        <begin position="329"/>
        <end position="340"/>
    </location>
</feature>
<evidence type="ECO:0000256" key="1">
    <source>
        <dbReference type="ARBA" id="ARBA00022723"/>
    </source>
</evidence>
<keyword evidence="4" id="KW-0807">Transducer</keyword>
<evidence type="ECO:0000313" key="9">
    <source>
        <dbReference type="Proteomes" id="UP000053477"/>
    </source>
</evidence>
<dbReference type="InterPro" id="IPR001019">
    <property type="entry name" value="Gprotein_alpha_su"/>
</dbReference>
<feature type="binding site" evidence="5">
    <location>
        <begin position="610"/>
        <end position="613"/>
    </location>
    <ligand>
        <name>GTP</name>
        <dbReference type="ChEBI" id="CHEBI:37565"/>
    </ligand>
</feature>
<dbReference type="PANTHER" id="PTHR10218:SF360">
    <property type="entry name" value="GUANINE NUCLEOTIDE-BINDING PROTEIN SUBUNIT ALPHA HOMOLOG"/>
    <property type="match status" value="1"/>
</dbReference>
<dbReference type="Gene3D" id="1.10.400.10">
    <property type="entry name" value="GI Alpha 1, domain 2-like"/>
    <property type="match status" value="1"/>
</dbReference>
<evidence type="ECO:0000256" key="4">
    <source>
        <dbReference type="ARBA" id="ARBA00023224"/>
    </source>
</evidence>
<keyword evidence="6" id="KW-0460">Magnesium</keyword>
<dbReference type="GO" id="GO:0007188">
    <property type="term" value="P:adenylate cyclase-modulating G protein-coupled receptor signaling pathway"/>
    <property type="evidence" value="ECO:0007669"/>
    <property type="project" value="TreeGrafter"/>
</dbReference>
<dbReference type="Pfam" id="PF00503">
    <property type="entry name" value="G-alpha"/>
    <property type="match status" value="2"/>
</dbReference>
<dbReference type="InterPro" id="IPR011025">
    <property type="entry name" value="GproteinA_insert"/>
</dbReference>
<feature type="region of interest" description="Disordered" evidence="7">
    <location>
        <begin position="142"/>
        <end position="217"/>
    </location>
</feature>
<keyword evidence="2 5" id="KW-0547">Nucleotide-binding</keyword>
<proteinExistence type="predicted"/>
<keyword evidence="3 5" id="KW-0342">GTP-binding</keyword>
<dbReference type="GO" id="GO:0001664">
    <property type="term" value="F:G protein-coupled receptor binding"/>
    <property type="evidence" value="ECO:0007669"/>
    <property type="project" value="TreeGrafter"/>
</dbReference>
<dbReference type="GO" id="GO:0005834">
    <property type="term" value="C:heterotrimeric G-protein complex"/>
    <property type="evidence" value="ECO:0007669"/>
    <property type="project" value="TreeGrafter"/>
</dbReference>
<evidence type="ECO:0000256" key="7">
    <source>
        <dbReference type="SAM" id="MobiDB-lite"/>
    </source>
</evidence>
<evidence type="ECO:0000256" key="5">
    <source>
        <dbReference type="PIRSR" id="PIRSR601019-1"/>
    </source>
</evidence>
<evidence type="ECO:0000256" key="3">
    <source>
        <dbReference type="ARBA" id="ARBA00023134"/>
    </source>
</evidence>
<gene>
    <name evidence="8" type="ORF">SCHPADRAFT_938161</name>
</gene>
<dbReference type="GO" id="GO:0003924">
    <property type="term" value="F:GTPase activity"/>
    <property type="evidence" value="ECO:0007669"/>
    <property type="project" value="InterPro"/>
</dbReference>
<dbReference type="SMART" id="SM00275">
    <property type="entry name" value="G_alpha"/>
    <property type="match status" value="1"/>
</dbReference>
<accession>A0A0H2RWX5</accession>
<evidence type="ECO:0000256" key="2">
    <source>
        <dbReference type="ARBA" id="ARBA00022741"/>
    </source>
</evidence>
<name>A0A0H2RWX5_9AGAM</name>
<dbReference type="STRING" id="27342.A0A0H2RWX5"/>
<reference evidence="8 9" key="1">
    <citation type="submission" date="2015-04" db="EMBL/GenBank/DDBJ databases">
        <title>Complete genome sequence of Schizopora paradoxa KUC8140, a cosmopolitan wood degrader in East Asia.</title>
        <authorList>
            <consortium name="DOE Joint Genome Institute"/>
            <person name="Min B."/>
            <person name="Park H."/>
            <person name="Jang Y."/>
            <person name="Kim J.-J."/>
            <person name="Kim K.H."/>
            <person name="Pangilinan J."/>
            <person name="Lipzen A."/>
            <person name="Riley R."/>
            <person name="Grigoriev I.V."/>
            <person name="Spatafora J.W."/>
            <person name="Choi I.-G."/>
        </authorList>
    </citation>
    <scope>NUCLEOTIDE SEQUENCE [LARGE SCALE GENOMIC DNA]</scope>
    <source>
        <strain evidence="8 9">KUC8140</strain>
    </source>
</reference>
<dbReference type="PROSITE" id="PS51882">
    <property type="entry name" value="G_ALPHA"/>
    <property type="match status" value="1"/>
</dbReference>
<evidence type="ECO:0000313" key="8">
    <source>
        <dbReference type="EMBL" id="KLO16117.1"/>
    </source>
</evidence>
<dbReference type="SUPFAM" id="SSF47895">
    <property type="entry name" value="Transducin (alpha subunit), insertion domain"/>
    <property type="match status" value="1"/>
</dbReference>
<evidence type="ECO:0000256" key="6">
    <source>
        <dbReference type="PIRSR" id="PIRSR601019-2"/>
    </source>
</evidence>
<dbReference type="Proteomes" id="UP000053477">
    <property type="component" value="Unassembled WGS sequence"/>
</dbReference>
<protein>
    <submittedName>
        <fullName evidence="8">G-alpha-domain-containing protein</fullName>
    </submittedName>
</protein>
<organism evidence="8 9">
    <name type="scientific">Schizopora paradoxa</name>
    <dbReference type="NCBI Taxonomy" id="27342"/>
    <lineage>
        <taxon>Eukaryota</taxon>
        <taxon>Fungi</taxon>
        <taxon>Dikarya</taxon>
        <taxon>Basidiomycota</taxon>
        <taxon>Agaricomycotina</taxon>
        <taxon>Agaricomycetes</taxon>
        <taxon>Hymenochaetales</taxon>
        <taxon>Schizoporaceae</taxon>
        <taxon>Schizopora</taxon>
    </lineage>
</organism>